<dbReference type="Proteomes" id="UP000239471">
    <property type="component" value="Unassembled WGS sequence"/>
</dbReference>
<dbReference type="PANTHER" id="PTHR18964">
    <property type="entry name" value="ROK (REPRESSOR, ORF, KINASE) FAMILY"/>
    <property type="match status" value="1"/>
</dbReference>
<keyword evidence="2" id="KW-0808">Transferase</keyword>
<dbReference type="CDD" id="cd24152">
    <property type="entry name" value="ASKHA_NBD_ROK-like"/>
    <property type="match status" value="1"/>
</dbReference>
<reference evidence="2 3" key="1">
    <citation type="submission" date="2018-03" db="EMBL/GenBank/DDBJ databases">
        <title>Genome sequence of Clostridium vincentii DSM 10228.</title>
        <authorList>
            <person name="Poehlein A."/>
            <person name="Daniel R."/>
        </authorList>
    </citation>
    <scope>NUCLEOTIDE SEQUENCE [LARGE SCALE GENOMIC DNA]</scope>
    <source>
        <strain evidence="2 3">DSM 10228</strain>
    </source>
</reference>
<dbReference type="Gene3D" id="3.30.420.40">
    <property type="match status" value="2"/>
</dbReference>
<sequence length="303" mass="33130">MKKYLALDIGGSAIKYAVVDEDIKLMCKGKEKTPMDTIESFVEVIGKIFDAFADRIEGIAISMPGVIDSKKGFAVHGGSLSYIRNCNIIEILQRRCPTKIHLENDGKCAALGEFWKGSLKGCNDGIVMVLGTGIGGGIISNGELVKGNNFSAGEFSFIRTNSEKRSDYHNFFGAENGVNSLISGVARKKNVQARELDGVKVFEMANEGDEEVLEVLDKYCEGIALQILNLQNILDPEKVAIGGGISEQPLLIKYIVDNIEKIHNSSPRNNVHPKVVQCTFNNDANIIGAIYNYRVNEKLLIGK</sequence>
<comment type="similarity">
    <text evidence="1">Belongs to the ROK (NagC/XylR) family.</text>
</comment>
<dbReference type="RefSeq" id="WP_106059979.1">
    <property type="nucleotide sequence ID" value="NZ_PVXQ01000020.1"/>
</dbReference>
<protein>
    <submittedName>
        <fullName evidence="2">Beta-glucoside kinase</fullName>
        <ecNumber evidence="2">2.7.1.85</ecNumber>
    </submittedName>
</protein>
<evidence type="ECO:0000256" key="1">
    <source>
        <dbReference type="ARBA" id="ARBA00006479"/>
    </source>
</evidence>
<accession>A0A2T0BDX2</accession>
<dbReference type="PANTHER" id="PTHR18964:SF170">
    <property type="entry name" value="SUGAR KINASE"/>
    <property type="match status" value="1"/>
</dbReference>
<comment type="caution">
    <text evidence="2">The sequence shown here is derived from an EMBL/GenBank/DDBJ whole genome shotgun (WGS) entry which is preliminary data.</text>
</comment>
<dbReference type="SUPFAM" id="SSF53067">
    <property type="entry name" value="Actin-like ATPase domain"/>
    <property type="match status" value="1"/>
</dbReference>
<keyword evidence="3" id="KW-1185">Reference proteome</keyword>
<dbReference type="Pfam" id="PF00480">
    <property type="entry name" value="ROK"/>
    <property type="match status" value="1"/>
</dbReference>
<evidence type="ECO:0000313" key="2">
    <source>
        <dbReference type="EMBL" id="PRR82075.1"/>
    </source>
</evidence>
<dbReference type="InterPro" id="IPR043129">
    <property type="entry name" value="ATPase_NBD"/>
</dbReference>
<gene>
    <name evidence="2" type="primary">bglK_1</name>
    <name evidence="2" type="ORF">CLVI_20100</name>
</gene>
<proteinExistence type="inferred from homology"/>
<name>A0A2T0BDX2_9CLOT</name>
<dbReference type="EMBL" id="PVXQ01000020">
    <property type="protein sequence ID" value="PRR82075.1"/>
    <property type="molecule type" value="Genomic_DNA"/>
</dbReference>
<dbReference type="OrthoDB" id="9795247at2"/>
<dbReference type="EC" id="2.7.1.85" evidence="2"/>
<evidence type="ECO:0000313" key="3">
    <source>
        <dbReference type="Proteomes" id="UP000239471"/>
    </source>
</evidence>
<dbReference type="GO" id="GO:0047700">
    <property type="term" value="F:beta-glucoside kinase activity"/>
    <property type="evidence" value="ECO:0007669"/>
    <property type="project" value="UniProtKB-EC"/>
</dbReference>
<dbReference type="AlphaFoldDB" id="A0A2T0BDX2"/>
<dbReference type="InterPro" id="IPR000600">
    <property type="entry name" value="ROK"/>
</dbReference>
<keyword evidence="2" id="KW-0418">Kinase</keyword>
<organism evidence="2 3">
    <name type="scientific">Clostridium vincentii</name>
    <dbReference type="NCBI Taxonomy" id="52704"/>
    <lineage>
        <taxon>Bacteria</taxon>
        <taxon>Bacillati</taxon>
        <taxon>Bacillota</taxon>
        <taxon>Clostridia</taxon>
        <taxon>Eubacteriales</taxon>
        <taxon>Clostridiaceae</taxon>
        <taxon>Clostridium</taxon>
    </lineage>
</organism>